<dbReference type="Pfam" id="PF00173">
    <property type="entry name" value="Cyt-b5"/>
    <property type="match status" value="1"/>
</dbReference>
<dbReference type="GO" id="GO:0016020">
    <property type="term" value="C:membrane"/>
    <property type="evidence" value="ECO:0007669"/>
    <property type="project" value="TreeGrafter"/>
</dbReference>
<protein>
    <submittedName>
        <fullName evidence="5">MAPR4 protein</fullName>
    </submittedName>
</protein>
<keyword evidence="6" id="KW-1185">Reference proteome</keyword>
<dbReference type="EMBL" id="CAJNJA010013720">
    <property type="protein sequence ID" value="CAE7327831.1"/>
    <property type="molecule type" value="Genomic_DNA"/>
</dbReference>
<feature type="region of interest" description="Disordered" evidence="3">
    <location>
        <begin position="29"/>
        <end position="70"/>
    </location>
</feature>
<reference evidence="5" key="1">
    <citation type="submission" date="2021-02" db="EMBL/GenBank/DDBJ databases">
        <authorList>
            <person name="Dougan E. K."/>
            <person name="Rhodes N."/>
            <person name="Thang M."/>
            <person name="Chan C."/>
        </authorList>
    </citation>
    <scope>NUCLEOTIDE SEQUENCE</scope>
</reference>
<dbReference type="GO" id="GO:0012505">
    <property type="term" value="C:endomembrane system"/>
    <property type="evidence" value="ECO:0007669"/>
    <property type="project" value="TreeGrafter"/>
</dbReference>
<accession>A0A812NMF8</accession>
<dbReference type="Proteomes" id="UP000601435">
    <property type="component" value="Unassembled WGS sequence"/>
</dbReference>
<name>A0A812NMF8_9DINO</name>
<dbReference type="InterPro" id="IPR036400">
    <property type="entry name" value="Cyt_B5-like_heme/steroid_sf"/>
</dbReference>
<dbReference type="InterPro" id="IPR001199">
    <property type="entry name" value="Cyt_B5-like_heme/steroid-bd"/>
</dbReference>
<evidence type="ECO:0000256" key="3">
    <source>
        <dbReference type="SAM" id="MobiDB-lite"/>
    </source>
</evidence>
<dbReference type="Gene3D" id="3.10.120.10">
    <property type="entry name" value="Cytochrome b5-like heme/steroid binding domain"/>
    <property type="match status" value="1"/>
</dbReference>
<evidence type="ECO:0000256" key="1">
    <source>
        <dbReference type="ARBA" id="ARBA00038357"/>
    </source>
</evidence>
<proteinExistence type="inferred from homology"/>
<feature type="domain" description="Cytochrome b5 heme-binding" evidence="4">
    <location>
        <begin position="74"/>
        <end position="171"/>
    </location>
</feature>
<dbReference type="SMART" id="SM01117">
    <property type="entry name" value="Cyt-b5"/>
    <property type="match status" value="1"/>
</dbReference>
<sequence length="282" mass="30858">MWQGFRAAAVVAAVAVLAVFVFHNIWPEEGSTPQPEVQGEPNTSSPKPRKGKGAAGSSYPRLEAEEHAPGARVWTTDDLALHDGENQRKPLLLAIMGEVYDVGPGARFYAPGQGYSGMAGKDASRAMSTGNFKEDATPSLHGFSKEQVADVMQWRSFYRNHEQYRFVGFLQGVYYSEEGAATPTLQNLEEAQSLVEKATKAMKAARERFKACNSKTKQEDPNLELWCDPGYHGVGTEPVYLTAYIAESKKEESWCACASPSAREGTAQTAEAGMTLKFTDYP</sequence>
<dbReference type="SUPFAM" id="SSF55856">
    <property type="entry name" value="Cytochrome b5-like heme/steroid binding domain"/>
    <property type="match status" value="1"/>
</dbReference>
<evidence type="ECO:0000313" key="6">
    <source>
        <dbReference type="Proteomes" id="UP000601435"/>
    </source>
</evidence>
<dbReference type="InterPro" id="IPR050577">
    <property type="entry name" value="MAPR/NEUFC/NENF-like"/>
</dbReference>
<evidence type="ECO:0000313" key="5">
    <source>
        <dbReference type="EMBL" id="CAE7327831.1"/>
    </source>
</evidence>
<evidence type="ECO:0000256" key="2">
    <source>
        <dbReference type="SAM" id="Coils"/>
    </source>
</evidence>
<dbReference type="AlphaFoldDB" id="A0A812NMF8"/>
<feature type="coiled-coil region" evidence="2">
    <location>
        <begin position="188"/>
        <end position="215"/>
    </location>
</feature>
<organism evidence="5 6">
    <name type="scientific">Symbiodinium necroappetens</name>
    <dbReference type="NCBI Taxonomy" id="1628268"/>
    <lineage>
        <taxon>Eukaryota</taxon>
        <taxon>Sar</taxon>
        <taxon>Alveolata</taxon>
        <taxon>Dinophyceae</taxon>
        <taxon>Suessiales</taxon>
        <taxon>Symbiodiniaceae</taxon>
        <taxon>Symbiodinium</taxon>
    </lineage>
</organism>
<comment type="similarity">
    <text evidence="1">Belongs to the cytochrome b5 family. MAPR subfamily.</text>
</comment>
<dbReference type="OrthoDB" id="416620at2759"/>
<dbReference type="PANTHER" id="PTHR10281">
    <property type="entry name" value="MEMBRANE-ASSOCIATED PROGESTERONE RECEPTOR COMPONENT-RELATED"/>
    <property type="match status" value="1"/>
</dbReference>
<dbReference type="PANTHER" id="PTHR10281:SF4">
    <property type="entry name" value="NEUFERRICIN"/>
    <property type="match status" value="1"/>
</dbReference>
<keyword evidence="2" id="KW-0175">Coiled coil</keyword>
<feature type="non-terminal residue" evidence="5">
    <location>
        <position position="282"/>
    </location>
</feature>
<evidence type="ECO:0000259" key="4">
    <source>
        <dbReference type="SMART" id="SM01117"/>
    </source>
</evidence>
<comment type="caution">
    <text evidence="5">The sequence shown here is derived from an EMBL/GenBank/DDBJ whole genome shotgun (WGS) entry which is preliminary data.</text>
</comment>
<gene>
    <name evidence="5" type="primary">MAPR4</name>
    <name evidence="5" type="ORF">SNEC2469_LOCUS8286</name>
</gene>
<feature type="compositionally biased region" description="Polar residues" evidence="3">
    <location>
        <begin position="31"/>
        <end position="46"/>
    </location>
</feature>